<evidence type="ECO:0000313" key="3">
    <source>
        <dbReference type="Proteomes" id="UP000007383"/>
    </source>
</evidence>
<dbReference type="RefSeq" id="WP_014456491.1">
    <property type="nucleotide sequence ID" value="NC_017098.1"/>
</dbReference>
<name>H9ULW6_SPIAZ</name>
<dbReference type="KEGG" id="sfc:Spiaf_2478"/>
<organism evidence="2 3">
    <name type="scientific">Spirochaeta africana (strain ATCC 700263 / DSM 8902 / Z-7692)</name>
    <dbReference type="NCBI Taxonomy" id="889378"/>
    <lineage>
        <taxon>Bacteria</taxon>
        <taxon>Pseudomonadati</taxon>
        <taxon>Spirochaetota</taxon>
        <taxon>Spirochaetia</taxon>
        <taxon>Spirochaetales</taxon>
        <taxon>Spirochaetaceae</taxon>
        <taxon>Spirochaeta</taxon>
    </lineage>
</organism>
<sequence>MIYRYDKAANPRLLVMKLVLAVVAAAAFLAVFTVPAIISLPLFIVAAILVFKVYGVYHNLVESFINVHDDGVSGKTPGGRTVQMQYRSVTDAGLATDISGARILYLYNENDDQLIQIPDLYRNFDELVQEISSNQPVRSLTLKEGQTLEELLKDGSPEQTSGQ</sequence>
<keyword evidence="1" id="KW-0472">Membrane</keyword>
<keyword evidence="1" id="KW-1133">Transmembrane helix</keyword>
<evidence type="ECO:0000256" key="1">
    <source>
        <dbReference type="SAM" id="Phobius"/>
    </source>
</evidence>
<accession>H9ULW6</accession>
<feature type="transmembrane region" description="Helical" evidence="1">
    <location>
        <begin position="12"/>
        <end position="32"/>
    </location>
</feature>
<dbReference type="PATRIC" id="fig|889378.3.peg.2455"/>
<dbReference type="HOGENOM" id="CLU_1626031_0_0_12"/>
<evidence type="ECO:0000313" key="2">
    <source>
        <dbReference type="EMBL" id="AFG38509.1"/>
    </source>
</evidence>
<reference evidence="3" key="1">
    <citation type="journal article" date="2013" name="Stand. Genomic Sci.">
        <title>Complete genome sequence of the halophilic bacterium Spirochaeta africana type strain (Z-7692(T)) from the alkaline Lake Magadi in the East African Rift.</title>
        <authorList>
            <person name="Liolos K."/>
            <person name="Abt B."/>
            <person name="Scheuner C."/>
            <person name="Teshima H."/>
            <person name="Held B."/>
            <person name="Lapidus A."/>
            <person name="Nolan M."/>
            <person name="Lucas S."/>
            <person name="Deshpande S."/>
            <person name="Cheng J.F."/>
            <person name="Tapia R."/>
            <person name="Goodwin L.A."/>
            <person name="Pitluck S."/>
            <person name="Pagani I."/>
            <person name="Ivanova N."/>
            <person name="Mavromatis K."/>
            <person name="Mikhailova N."/>
            <person name="Huntemann M."/>
            <person name="Pati A."/>
            <person name="Chen A."/>
            <person name="Palaniappan K."/>
            <person name="Land M."/>
            <person name="Rohde M."/>
            <person name="Tindall B.J."/>
            <person name="Detter J.C."/>
            <person name="Goker M."/>
            <person name="Bristow J."/>
            <person name="Eisen J.A."/>
            <person name="Markowitz V."/>
            <person name="Hugenholtz P."/>
            <person name="Woyke T."/>
            <person name="Klenk H.P."/>
            <person name="Kyrpides N.C."/>
        </authorList>
    </citation>
    <scope>NUCLEOTIDE SEQUENCE</scope>
    <source>
        <strain evidence="3">ATCC 700263 / DSM 8902 / Z-7692</strain>
    </source>
</reference>
<dbReference type="AlphaFoldDB" id="H9ULW6"/>
<feature type="transmembrane region" description="Helical" evidence="1">
    <location>
        <begin position="38"/>
        <end position="57"/>
    </location>
</feature>
<protein>
    <submittedName>
        <fullName evidence="2">Uncharacterized protein</fullName>
    </submittedName>
</protein>
<dbReference type="OrthoDB" id="9848340at2"/>
<dbReference type="EMBL" id="CP003282">
    <property type="protein sequence ID" value="AFG38509.1"/>
    <property type="molecule type" value="Genomic_DNA"/>
</dbReference>
<dbReference type="Proteomes" id="UP000007383">
    <property type="component" value="Chromosome"/>
</dbReference>
<keyword evidence="3" id="KW-1185">Reference proteome</keyword>
<keyword evidence="1" id="KW-0812">Transmembrane</keyword>
<gene>
    <name evidence="2" type="ordered locus">Spiaf_2478</name>
</gene>
<proteinExistence type="predicted"/>
<dbReference type="STRING" id="889378.Spiaf_2478"/>